<dbReference type="InterPro" id="IPR000182">
    <property type="entry name" value="GNAT_dom"/>
</dbReference>
<accession>E0TBJ0</accession>
<evidence type="ECO:0000256" key="3">
    <source>
        <dbReference type="ARBA" id="ARBA00023315"/>
    </source>
</evidence>
<keyword evidence="1" id="KW-0056">Arginine metabolism</keyword>
<dbReference type="KEGG" id="pbr:PB2503_01432"/>
<evidence type="ECO:0000313" key="6">
    <source>
        <dbReference type="EMBL" id="ADM08365.1"/>
    </source>
</evidence>
<evidence type="ECO:0000259" key="5">
    <source>
        <dbReference type="PROSITE" id="PS51186"/>
    </source>
</evidence>
<dbReference type="PROSITE" id="PS51186">
    <property type="entry name" value="GNAT"/>
    <property type="match status" value="1"/>
</dbReference>
<dbReference type="HOGENOM" id="CLU_057655_0_0_5"/>
<feature type="domain" description="N-acetyltransferase" evidence="5">
    <location>
        <begin position="6"/>
        <end position="220"/>
    </location>
</feature>
<evidence type="ECO:0000256" key="4">
    <source>
        <dbReference type="SAM" id="MobiDB-lite"/>
    </source>
</evidence>
<evidence type="ECO:0000313" key="7">
    <source>
        <dbReference type="Proteomes" id="UP000001302"/>
    </source>
</evidence>
<dbReference type="GO" id="GO:0006527">
    <property type="term" value="P:L-arginine catabolic process"/>
    <property type="evidence" value="ECO:0007669"/>
    <property type="project" value="InterPro"/>
</dbReference>
<evidence type="ECO:0000256" key="2">
    <source>
        <dbReference type="ARBA" id="ARBA00022679"/>
    </source>
</evidence>
<dbReference type="PANTHER" id="PTHR30420:SF1">
    <property type="entry name" value="ARGININE N-SUCCINYLTRANSFERASE"/>
    <property type="match status" value="1"/>
</dbReference>
<dbReference type="InterPro" id="IPR016181">
    <property type="entry name" value="Acyl_CoA_acyltransferase"/>
</dbReference>
<dbReference type="GO" id="GO:0008791">
    <property type="term" value="F:arginine N-succinyltransferase activity"/>
    <property type="evidence" value="ECO:0007669"/>
    <property type="project" value="InterPro"/>
</dbReference>
<dbReference type="AlphaFoldDB" id="E0TBJ0"/>
<keyword evidence="3" id="KW-0012">Acyltransferase</keyword>
<reference evidence="6 7" key="2">
    <citation type="journal article" date="2011" name="J. Bacteriol.">
        <title>Complete genome sequence of strain HTCC2503T of Parvularcula bermudensis, the type species of the order "Parvularculales" in the class Alphaproteobacteria.</title>
        <authorList>
            <person name="Oh H.M."/>
            <person name="Kang I."/>
            <person name="Vergin K.L."/>
            <person name="Kang D."/>
            <person name="Rhee K.H."/>
            <person name="Giovannoni S.J."/>
            <person name="Cho J.C."/>
        </authorList>
    </citation>
    <scope>NUCLEOTIDE SEQUENCE [LARGE SCALE GENOMIC DNA]</scope>
    <source>
        <strain evidence="7">ATCC BAA-594 / HTCC2503 / KCTC 12087</strain>
    </source>
</reference>
<gene>
    <name evidence="6" type="ordered locus">PB2503_01432</name>
</gene>
<dbReference type="OrthoDB" id="21121at2"/>
<dbReference type="eggNOG" id="COG3138">
    <property type="taxonomic scope" value="Bacteria"/>
</dbReference>
<sequence length="334" mass="34938">MTSSVITLRPVRDGDEAALLALARASGGGMTSLPEDGDALTARVERSVQGLQRLAGRGGAGEPPLSLYLLAEREGVPLGSVALFALSGSGGPFVTYRLATAPQAFPALGKAFAHEILEVSTAHRTSSELAALFVSPAGRGLSLGRALVTAAIAFCRHHREAFADILMAEMRGWVGPSGDRPFWDDIVMPFFGMSFLEADHLNATAGNAFIEALLPAHPLYLSLLPPRVREIVGVPHPDGRAALALLQQEGLSTDGHFDPFDLGPCLSAPLDDLAARQERALAAGANRTDGGRGRGLWVEGRGAEFRCRLVPQGGTTAAGAGASHPGAPEWLPFD</sequence>
<dbReference type="SUPFAM" id="SSF55729">
    <property type="entry name" value="Acyl-CoA N-acyltransferases (Nat)"/>
    <property type="match status" value="1"/>
</dbReference>
<dbReference type="Gene3D" id="3.40.630.30">
    <property type="match status" value="1"/>
</dbReference>
<keyword evidence="2 6" id="KW-0808">Transferase</keyword>
<dbReference type="PANTHER" id="PTHR30420">
    <property type="entry name" value="N-SUCCINYLARGININE DIHYDROLASE"/>
    <property type="match status" value="1"/>
</dbReference>
<dbReference type="Proteomes" id="UP000001302">
    <property type="component" value="Chromosome"/>
</dbReference>
<evidence type="ECO:0000256" key="1">
    <source>
        <dbReference type="ARBA" id="ARBA00022503"/>
    </source>
</evidence>
<dbReference type="STRING" id="314260.PB2503_01432"/>
<keyword evidence="7" id="KW-1185">Reference proteome</keyword>
<dbReference type="Pfam" id="PF04958">
    <property type="entry name" value="AstA"/>
    <property type="match status" value="1"/>
</dbReference>
<dbReference type="RefSeq" id="WP_013299339.1">
    <property type="nucleotide sequence ID" value="NC_014414.1"/>
</dbReference>
<proteinExistence type="predicted"/>
<dbReference type="InterPro" id="IPR007041">
    <property type="entry name" value="Arg_succinylTrfase_AstA/AruG"/>
</dbReference>
<reference evidence="7" key="1">
    <citation type="submission" date="2010-08" db="EMBL/GenBank/DDBJ databases">
        <title>Genome sequence of Parvularcula bermudensis HTCC2503.</title>
        <authorList>
            <person name="Kang D.-M."/>
            <person name="Oh H.-M."/>
            <person name="Cho J.-C."/>
        </authorList>
    </citation>
    <scope>NUCLEOTIDE SEQUENCE [LARGE SCALE GENOMIC DNA]</scope>
    <source>
        <strain evidence="7">ATCC BAA-594 / HTCC2503 / KCTC 12087</strain>
    </source>
</reference>
<protein>
    <submittedName>
        <fullName evidence="6">Arginine/ornithine N-succinyltransferase beta subunit</fullName>
    </submittedName>
</protein>
<dbReference type="EMBL" id="CP002156">
    <property type="protein sequence ID" value="ADM08365.1"/>
    <property type="molecule type" value="Genomic_DNA"/>
</dbReference>
<feature type="region of interest" description="Disordered" evidence="4">
    <location>
        <begin position="315"/>
        <end position="334"/>
    </location>
</feature>
<organism evidence="6 7">
    <name type="scientific">Parvularcula bermudensis (strain ATCC BAA-594 / HTCC2503 / KCTC 12087)</name>
    <dbReference type="NCBI Taxonomy" id="314260"/>
    <lineage>
        <taxon>Bacteria</taxon>
        <taxon>Pseudomonadati</taxon>
        <taxon>Pseudomonadota</taxon>
        <taxon>Alphaproteobacteria</taxon>
        <taxon>Parvularculales</taxon>
        <taxon>Parvularculaceae</taxon>
        <taxon>Parvularcula</taxon>
    </lineage>
</organism>
<name>E0TBJ0_PARBH</name>